<dbReference type="OrthoDB" id="9810445at2"/>
<keyword evidence="7" id="KW-1133">Transmembrane helix</keyword>
<accession>A0A369TRP9</accession>
<keyword evidence="11" id="KW-1185">Reference proteome</keyword>
<evidence type="ECO:0000259" key="9">
    <source>
        <dbReference type="Pfam" id="PF23368"/>
    </source>
</evidence>
<dbReference type="InterPro" id="IPR001915">
    <property type="entry name" value="Peptidase_M48"/>
</dbReference>
<dbReference type="PANTHER" id="PTHR22726">
    <property type="entry name" value="METALLOENDOPEPTIDASE OMA1"/>
    <property type="match status" value="1"/>
</dbReference>
<dbReference type="InterPro" id="IPR051156">
    <property type="entry name" value="Mito/Outer_Membr_Metalloprot"/>
</dbReference>
<evidence type="ECO:0000256" key="2">
    <source>
        <dbReference type="ARBA" id="ARBA00022723"/>
    </source>
</evidence>
<proteinExistence type="inferred from homology"/>
<feature type="transmembrane region" description="Helical" evidence="7">
    <location>
        <begin position="109"/>
        <end position="128"/>
    </location>
</feature>
<sequence length="375" mass="40054">MSTLLRVGAAPAPFAAEAQYLDGACPRPEPVRLGIDETAQELVIARDDGIDLRWPLTAIREVPDQAGGDLFVLRLRDDPLQRLLLSDRDLAPRLPNLRCRAPVTKRRQLVLWAMAAVASVALIIGVLVPRLADQLAVFIPPEGERALGEVTLEQIRSALDQTGVAPVPLCEAPEGMAALSAMTDRLTDGQTMPLEITVSVLDHEMVNAFALPGGQVVLFRGLIDTAERPEEVAAVLAHELGHVVSRDPTRHALRSAGSIGVLGLLFGDFAGGAVVLFLAERLIDAQYTQAAEAGADAFAHDLLLAADVAPGALAEMFRRMRELGGEPEGLVAHFLSHPALGDRIEAAREATPEDFTPTPLLDDGGWSALQTICDD</sequence>
<feature type="transmembrane region" description="Helical" evidence="7">
    <location>
        <begin position="256"/>
        <end position="279"/>
    </location>
</feature>
<name>A0A369TRP9_9RHOB</name>
<keyword evidence="7" id="KW-0812">Transmembrane</keyword>
<evidence type="ECO:0000256" key="6">
    <source>
        <dbReference type="RuleBase" id="RU003983"/>
    </source>
</evidence>
<evidence type="ECO:0000256" key="7">
    <source>
        <dbReference type="SAM" id="Phobius"/>
    </source>
</evidence>
<keyword evidence="4 6" id="KW-0862">Zinc</keyword>
<evidence type="ECO:0000313" key="10">
    <source>
        <dbReference type="EMBL" id="RDD67913.1"/>
    </source>
</evidence>
<gene>
    <name evidence="10" type="ORF">DU478_00045</name>
</gene>
<dbReference type="PANTHER" id="PTHR22726:SF1">
    <property type="entry name" value="METALLOENDOPEPTIDASE OMA1, MITOCHONDRIAL"/>
    <property type="match status" value="1"/>
</dbReference>
<dbReference type="RefSeq" id="WP_114508891.1">
    <property type="nucleotide sequence ID" value="NZ_QPMK01000001.1"/>
</dbReference>
<evidence type="ECO:0000256" key="3">
    <source>
        <dbReference type="ARBA" id="ARBA00022801"/>
    </source>
</evidence>
<evidence type="ECO:0000256" key="5">
    <source>
        <dbReference type="ARBA" id="ARBA00023049"/>
    </source>
</evidence>
<dbReference type="CDD" id="cd07332">
    <property type="entry name" value="M48C_Oma1_like"/>
    <property type="match status" value="1"/>
</dbReference>
<feature type="domain" description="DUF7092" evidence="9">
    <location>
        <begin position="16"/>
        <end position="90"/>
    </location>
</feature>
<dbReference type="EMBL" id="QPMK01000001">
    <property type="protein sequence ID" value="RDD67913.1"/>
    <property type="molecule type" value="Genomic_DNA"/>
</dbReference>
<dbReference type="GO" id="GO:0051603">
    <property type="term" value="P:proteolysis involved in protein catabolic process"/>
    <property type="evidence" value="ECO:0007669"/>
    <property type="project" value="TreeGrafter"/>
</dbReference>
<reference evidence="10 11" key="1">
    <citation type="submission" date="2018-07" db="EMBL/GenBank/DDBJ databases">
        <title>Thalassococcus profundi sp. nov., a marine bacterium isolated from deep seawater of Okinawa Trough.</title>
        <authorList>
            <person name="Yu M."/>
        </authorList>
    </citation>
    <scope>NUCLEOTIDE SEQUENCE [LARGE SCALE GENOMIC DNA]</scope>
    <source>
        <strain evidence="10 11">WRAS1</strain>
    </source>
</reference>
<dbReference type="GO" id="GO:0046872">
    <property type="term" value="F:metal ion binding"/>
    <property type="evidence" value="ECO:0007669"/>
    <property type="project" value="UniProtKB-KW"/>
</dbReference>
<dbReference type="InterPro" id="IPR055518">
    <property type="entry name" value="DUF7092"/>
</dbReference>
<protein>
    <submittedName>
        <fullName evidence="10">Peptidase M48 Ste24p</fullName>
    </submittedName>
</protein>
<keyword evidence="1 6" id="KW-0645">Protease</keyword>
<keyword evidence="7" id="KW-0472">Membrane</keyword>
<comment type="cofactor">
    <cofactor evidence="6">
        <name>Zn(2+)</name>
        <dbReference type="ChEBI" id="CHEBI:29105"/>
    </cofactor>
    <text evidence="6">Binds 1 zinc ion per subunit.</text>
</comment>
<keyword evidence="5 6" id="KW-0482">Metalloprotease</keyword>
<dbReference type="GO" id="GO:0016020">
    <property type="term" value="C:membrane"/>
    <property type="evidence" value="ECO:0007669"/>
    <property type="project" value="TreeGrafter"/>
</dbReference>
<evidence type="ECO:0000256" key="4">
    <source>
        <dbReference type="ARBA" id="ARBA00022833"/>
    </source>
</evidence>
<dbReference type="AlphaFoldDB" id="A0A369TRP9"/>
<dbReference type="Pfam" id="PF01435">
    <property type="entry name" value="Peptidase_M48"/>
    <property type="match status" value="1"/>
</dbReference>
<dbReference type="Proteomes" id="UP000253977">
    <property type="component" value="Unassembled WGS sequence"/>
</dbReference>
<dbReference type="GO" id="GO:0004222">
    <property type="term" value="F:metalloendopeptidase activity"/>
    <property type="evidence" value="ECO:0007669"/>
    <property type="project" value="InterPro"/>
</dbReference>
<evidence type="ECO:0000313" key="11">
    <source>
        <dbReference type="Proteomes" id="UP000253977"/>
    </source>
</evidence>
<feature type="domain" description="Peptidase M48" evidence="8">
    <location>
        <begin position="178"/>
        <end position="350"/>
    </location>
</feature>
<keyword evidence="2" id="KW-0479">Metal-binding</keyword>
<comment type="caution">
    <text evidence="10">The sequence shown here is derived from an EMBL/GenBank/DDBJ whole genome shotgun (WGS) entry which is preliminary data.</text>
</comment>
<evidence type="ECO:0000259" key="8">
    <source>
        <dbReference type="Pfam" id="PF01435"/>
    </source>
</evidence>
<evidence type="ECO:0000256" key="1">
    <source>
        <dbReference type="ARBA" id="ARBA00022670"/>
    </source>
</evidence>
<comment type="similarity">
    <text evidence="6">Belongs to the peptidase M48 family.</text>
</comment>
<dbReference type="Pfam" id="PF23368">
    <property type="entry name" value="DUF7092"/>
    <property type="match status" value="1"/>
</dbReference>
<keyword evidence="3 6" id="KW-0378">Hydrolase</keyword>
<organism evidence="10 11">
    <name type="scientific">Thalassococcus profundi</name>
    <dbReference type="NCBI Taxonomy" id="2282382"/>
    <lineage>
        <taxon>Bacteria</taxon>
        <taxon>Pseudomonadati</taxon>
        <taxon>Pseudomonadota</taxon>
        <taxon>Alphaproteobacteria</taxon>
        <taxon>Rhodobacterales</taxon>
        <taxon>Roseobacteraceae</taxon>
        <taxon>Thalassococcus</taxon>
    </lineage>
</organism>
<dbReference type="Gene3D" id="3.30.2010.10">
    <property type="entry name" value="Metalloproteases ('zincins'), catalytic domain"/>
    <property type="match status" value="1"/>
</dbReference>